<dbReference type="RefSeq" id="WP_021765639.1">
    <property type="nucleotide sequence ID" value="NZ_JACHVP010000002.1"/>
</dbReference>
<dbReference type="Proteomes" id="UP000538196">
    <property type="component" value="Unassembled WGS sequence"/>
</dbReference>
<dbReference type="EMBL" id="JACHVP010000002">
    <property type="protein sequence ID" value="MBB2967500.1"/>
    <property type="molecule type" value="Genomic_DNA"/>
</dbReference>
<sequence length="187" mass="19916">MTEGIPASSEELFELFGTGSWVFLPQAPARAIAAELTAEIVDDRFAWGENPHVGEGGAILVLTAPMNGWMLLHGASETVGVVAAELSERRDVYRAMIDVRLPAMSWAYLEGGMPVRTVSVELGDDGDLVTRTAGDPLPFERDGALGAGGRHGLDSFFYPLAVLGEHGVTLDELRRGLGLPSVTLRIG</sequence>
<comment type="caution">
    <text evidence="1">The sequence shown here is derived from an EMBL/GenBank/DDBJ whole genome shotgun (WGS) entry which is preliminary data.</text>
</comment>
<keyword evidence="2" id="KW-1185">Reference proteome</keyword>
<protein>
    <submittedName>
        <fullName evidence="1">Uncharacterized protein</fullName>
    </submittedName>
</protein>
<organism evidence="1 2">
    <name type="scientific">Leifsonia aquatica</name>
    <name type="common">Corynebacterium aquaticum</name>
    <dbReference type="NCBI Taxonomy" id="144185"/>
    <lineage>
        <taxon>Bacteria</taxon>
        <taxon>Bacillati</taxon>
        <taxon>Actinomycetota</taxon>
        <taxon>Actinomycetes</taxon>
        <taxon>Micrococcales</taxon>
        <taxon>Microbacteriaceae</taxon>
        <taxon>Leifsonia</taxon>
    </lineage>
</organism>
<evidence type="ECO:0000313" key="2">
    <source>
        <dbReference type="Proteomes" id="UP000538196"/>
    </source>
</evidence>
<proteinExistence type="predicted"/>
<name>A0A7W4UWH7_LEIAQ</name>
<reference evidence="1 2" key="1">
    <citation type="submission" date="2020-08" db="EMBL/GenBank/DDBJ databases">
        <title>Sequencing the genomes of 1000 actinobacteria strains.</title>
        <authorList>
            <person name="Klenk H.-P."/>
        </authorList>
    </citation>
    <scope>NUCLEOTIDE SEQUENCE [LARGE SCALE GENOMIC DNA]</scope>
    <source>
        <strain evidence="1 2">DSM 20146</strain>
    </source>
</reference>
<gene>
    <name evidence="1" type="ORF">FHX33_002263</name>
</gene>
<evidence type="ECO:0000313" key="1">
    <source>
        <dbReference type="EMBL" id="MBB2967500.1"/>
    </source>
</evidence>
<dbReference type="AlphaFoldDB" id="A0A7W4UWH7"/>
<accession>A0A7W4UWH7</accession>